<dbReference type="SMART" id="SM00827">
    <property type="entry name" value="PKS_AT"/>
    <property type="match status" value="1"/>
</dbReference>
<gene>
    <name evidence="10" type="primary">fabD</name>
    <name evidence="10" type="ORF">CRV11_01110</name>
</gene>
<evidence type="ECO:0000256" key="5">
    <source>
        <dbReference type="ARBA" id="ARBA00023315"/>
    </source>
</evidence>
<dbReference type="UniPathway" id="UPA00094"/>
<comment type="similarity">
    <text evidence="7">Belongs to the fabD family.</text>
</comment>
<dbReference type="Proteomes" id="UP000296034">
    <property type="component" value="Unassembled WGS sequence"/>
</dbReference>
<organism evidence="10 11">
    <name type="scientific">Candidatus Pantoea edessiphila</name>
    <dbReference type="NCBI Taxonomy" id="2044610"/>
    <lineage>
        <taxon>Bacteria</taxon>
        <taxon>Pseudomonadati</taxon>
        <taxon>Pseudomonadota</taxon>
        <taxon>Gammaproteobacteria</taxon>
        <taxon>Enterobacterales</taxon>
        <taxon>Erwiniaceae</taxon>
        <taxon>Pantoea</taxon>
    </lineage>
</organism>
<dbReference type="PIRSF" id="PIRSF000446">
    <property type="entry name" value="Mct"/>
    <property type="match status" value="1"/>
</dbReference>
<feature type="active site" evidence="8">
    <location>
        <position position="200"/>
    </location>
</feature>
<comment type="pathway">
    <text evidence="1">Lipid metabolism; fatty acid biosynthesis.</text>
</comment>
<dbReference type="InterPro" id="IPR050858">
    <property type="entry name" value="Mal-CoA-ACP_Trans/PKS_FabD"/>
</dbReference>
<evidence type="ECO:0000256" key="8">
    <source>
        <dbReference type="PIRSR" id="PIRSR000446-1"/>
    </source>
</evidence>
<dbReference type="OrthoDB" id="9808564at2"/>
<reference evidence="10 11" key="1">
    <citation type="journal article" date="2018" name="Genome Biol. Evol.">
        <title>Cladogenesis and Genomic Streamlining in Extracellular Endosymbionts of Tropical Stink Bugs.</title>
        <authorList>
            <person name="Otero-Bravo A."/>
            <person name="Goffredi S."/>
            <person name="Sabree Z.L."/>
        </authorList>
    </citation>
    <scope>NUCLEOTIDE SEQUENCE [LARGE SCALE GENOMIC DNA]</scope>
    <source>
        <strain evidence="10 11">SoET</strain>
    </source>
</reference>
<dbReference type="InterPro" id="IPR024925">
    <property type="entry name" value="Malonyl_CoA-ACP_transAc"/>
</dbReference>
<dbReference type="AlphaFoldDB" id="A0A2P5SYU0"/>
<dbReference type="InterPro" id="IPR001227">
    <property type="entry name" value="Ac_transferase_dom_sf"/>
</dbReference>
<dbReference type="Gene3D" id="3.30.70.250">
    <property type="entry name" value="Malonyl-CoA ACP transacylase, ACP-binding"/>
    <property type="match status" value="1"/>
</dbReference>
<dbReference type="Pfam" id="PF00698">
    <property type="entry name" value="Acyl_transf_1"/>
    <property type="match status" value="1"/>
</dbReference>
<dbReference type="NCBIfam" id="TIGR00128">
    <property type="entry name" value="fabD"/>
    <property type="match status" value="1"/>
</dbReference>
<name>A0A2P5SYU0_9GAMM</name>
<evidence type="ECO:0000256" key="1">
    <source>
        <dbReference type="ARBA" id="ARBA00005194"/>
    </source>
</evidence>
<dbReference type="InterPro" id="IPR014043">
    <property type="entry name" value="Acyl_transferase_dom"/>
</dbReference>
<accession>A0A2P5SYU0</accession>
<comment type="catalytic activity">
    <reaction evidence="6 7">
        <text>holo-[ACP] + malonyl-CoA = malonyl-[ACP] + CoA</text>
        <dbReference type="Rhea" id="RHEA:41792"/>
        <dbReference type="Rhea" id="RHEA-COMP:9623"/>
        <dbReference type="Rhea" id="RHEA-COMP:9685"/>
        <dbReference type="ChEBI" id="CHEBI:57287"/>
        <dbReference type="ChEBI" id="CHEBI:57384"/>
        <dbReference type="ChEBI" id="CHEBI:64479"/>
        <dbReference type="ChEBI" id="CHEBI:78449"/>
        <dbReference type="EC" id="2.3.1.39"/>
    </reaction>
</comment>
<protein>
    <recommendedName>
        <fullName evidence="3 7">Malonyl CoA-acyl carrier protein transacylase</fullName>
        <ecNumber evidence="2 7">2.3.1.39</ecNumber>
    </recommendedName>
</protein>
<dbReference type="FunFam" id="3.30.70.250:FF:000001">
    <property type="entry name" value="Malonyl CoA-acyl carrier protein transacylase"/>
    <property type="match status" value="1"/>
</dbReference>
<keyword evidence="4 7" id="KW-0808">Transferase</keyword>
<evidence type="ECO:0000256" key="7">
    <source>
        <dbReference type="PIRNR" id="PIRNR000446"/>
    </source>
</evidence>
<evidence type="ECO:0000256" key="2">
    <source>
        <dbReference type="ARBA" id="ARBA00013258"/>
    </source>
</evidence>
<sequence length="310" mass="34967">MTQLAFVFPGQGSQYVGMLNDFLEKYSIARQTFQEASHILGYDLLRLVNQGPCKHLHYTWKTQPAILTSSIAIYRIWQHEGGRAPILMAGHSLGEYSALVCAGAIEFTDAIKLVEFRGRIMQELTKTRIGAMHAIIGLDRTTIEKICKKTKENQIVSIANFNSQDQFVIAGDKEAVYRASNACKSLGAYVKHLMVGVPSHCMLMKSAAKQLENRLQKIKFMKPSISIINNVDVKIEDDEYAIRRALTRQMYSSVRWLEIIEYISKQGITILLEIGPGKILSRLNKRISKNLTSISINDTNSLMMALDKHK</sequence>
<dbReference type="RefSeq" id="WP_136131512.1">
    <property type="nucleotide sequence ID" value="NZ_PDKS01000001.1"/>
</dbReference>
<dbReference type="PANTHER" id="PTHR42681">
    <property type="entry name" value="MALONYL-COA-ACYL CARRIER PROTEIN TRANSACYLASE, MITOCHONDRIAL"/>
    <property type="match status" value="1"/>
</dbReference>
<evidence type="ECO:0000259" key="9">
    <source>
        <dbReference type="SMART" id="SM00827"/>
    </source>
</evidence>
<dbReference type="InterPro" id="IPR004410">
    <property type="entry name" value="Malonyl_CoA-ACP_transAc_FabD"/>
</dbReference>
<dbReference type="SUPFAM" id="SSF55048">
    <property type="entry name" value="Probable ACP-binding domain of malonyl-CoA ACP transacylase"/>
    <property type="match status" value="1"/>
</dbReference>
<dbReference type="GO" id="GO:0004314">
    <property type="term" value="F:[acyl-carrier-protein] S-malonyltransferase activity"/>
    <property type="evidence" value="ECO:0007669"/>
    <property type="project" value="UniProtKB-EC"/>
</dbReference>
<keyword evidence="5 7" id="KW-0012">Acyltransferase</keyword>
<dbReference type="InterPro" id="IPR016035">
    <property type="entry name" value="Acyl_Trfase/lysoPLipase"/>
</dbReference>
<comment type="caution">
    <text evidence="10">The sequence shown here is derived from an EMBL/GenBank/DDBJ whole genome shotgun (WGS) entry which is preliminary data.</text>
</comment>
<dbReference type="EC" id="2.3.1.39" evidence="2 7"/>
<feature type="active site" evidence="8">
    <location>
        <position position="92"/>
    </location>
</feature>
<evidence type="ECO:0000256" key="6">
    <source>
        <dbReference type="ARBA" id="ARBA00048462"/>
    </source>
</evidence>
<dbReference type="GO" id="GO:0006633">
    <property type="term" value="P:fatty acid biosynthetic process"/>
    <property type="evidence" value="ECO:0007669"/>
    <property type="project" value="UniProtKB-UniPathway"/>
</dbReference>
<feature type="domain" description="Malonyl-CoA:ACP transacylase (MAT)" evidence="9">
    <location>
        <begin position="7"/>
        <end position="310"/>
    </location>
</feature>
<evidence type="ECO:0000256" key="3">
    <source>
        <dbReference type="ARBA" id="ARBA00018953"/>
    </source>
</evidence>
<dbReference type="InterPro" id="IPR016036">
    <property type="entry name" value="Malonyl_transacylase_ACP-bd"/>
</dbReference>
<proteinExistence type="inferred from homology"/>
<dbReference type="EMBL" id="PDKS01000001">
    <property type="protein sequence ID" value="PPI87517.1"/>
    <property type="molecule type" value="Genomic_DNA"/>
</dbReference>
<evidence type="ECO:0000313" key="11">
    <source>
        <dbReference type="Proteomes" id="UP000296034"/>
    </source>
</evidence>
<dbReference type="SUPFAM" id="SSF52151">
    <property type="entry name" value="FabD/lysophospholipase-like"/>
    <property type="match status" value="1"/>
</dbReference>
<dbReference type="PANTHER" id="PTHR42681:SF1">
    <property type="entry name" value="MALONYL-COA-ACYL CARRIER PROTEIN TRANSACYLASE, MITOCHONDRIAL"/>
    <property type="match status" value="1"/>
</dbReference>
<dbReference type="Gene3D" id="3.40.366.10">
    <property type="entry name" value="Malonyl-Coenzyme A Acyl Carrier Protein, domain 2"/>
    <property type="match status" value="1"/>
</dbReference>
<evidence type="ECO:0000256" key="4">
    <source>
        <dbReference type="ARBA" id="ARBA00022679"/>
    </source>
</evidence>
<evidence type="ECO:0000313" key="10">
    <source>
        <dbReference type="EMBL" id="PPI87517.1"/>
    </source>
</evidence>
<dbReference type="GO" id="GO:0005829">
    <property type="term" value="C:cytosol"/>
    <property type="evidence" value="ECO:0007669"/>
    <property type="project" value="TreeGrafter"/>
</dbReference>